<evidence type="ECO:0000313" key="2">
    <source>
        <dbReference type="Proteomes" id="UP000265325"/>
    </source>
</evidence>
<dbReference type="Proteomes" id="UP000265325">
    <property type="component" value="Unassembled WGS sequence"/>
</dbReference>
<comment type="caution">
    <text evidence="1">The sequence shown here is derived from an EMBL/GenBank/DDBJ whole genome shotgun (WGS) entry which is preliminary data.</text>
</comment>
<protein>
    <submittedName>
        <fullName evidence="1">Uncharacterized protein</fullName>
    </submittedName>
</protein>
<gene>
    <name evidence="1" type="ORF">VO63_19455</name>
</gene>
<sequence length="59" mass="6210">MHQTTQAPRICRDCDGFATATITTGLRTADGTRDTIPVHCRTCRGAGHTTPAALARAGK</sequence>
<dbReference type="RefSeq" id="WP_046909128.1">
    <property type="nucleotide sequence ID" value="NZ_BAAAXG010000026.1"/>
</dbReference>
<organism evidence="1 2">
    <name type="scientific">Streptomyces showdoensis</name>
    <dbReference type="NCBI Taxonomy" id="68268"/>
    <lineage>
        <taxon>Bacteria</taxon>
        <taxon>Bacillati</taxon>
        <taxon>Actinomycetota</taxon>
        <taxon>Actinomycetes</taxon>
        <taxon>Kitasatosporales</taxon>
        <taxon>Streptomycetaceae</taxon>
        <taxon>Streptomyces</taxon>
    </lineage>
</organism>
<proteinExistence type="predicted"/>
<dbReference type="OrthoDB" id="3855646at2"/>
<dbReference type="EMBL" id="LAQS01000029">
    <property type="protein sequence ID" value="KKZ72173.1"/>
    <property type="molecule type" value="Genomic_DNA"/>
</dbReference>
<keyword evidence="2" id="KW-1185">Reference proteome</keyword>
<dbReference type="AlphaFoldDB" id="A0A2P2GKY0"/>
<accession>A0A2P2GKY0</accession>
<reference evidence="1 2" key="1">
    <citation type="submission" date="2015-05" db="EMBL/GenBank/DDBJ databases">
        <title>Draft Genome assembly of Streptomyces showdoensis.</title>
        <authorList>
            <person name="Thapa K.K."/>
            <person name="Metsa-Ketela M."/>
        </authorList>
    </citation>
    <scope>NUCLEOTIDE SEQUENCE [LARGE SCALE GENOMIC DNA]</scope>
    <source>
        <strain evidence="1 2">ATCC 15227</strain>
    </source>
</reference>
<name>A0A2P2GKY0_STREW</name>
<evidence type="ECO:0000313" key="1">
    <source>
        <dbReference type="EMBL" id="KKZ72173.1"/>
    </source>
</evidence>